<feature type="region of interest" description="Disordered" evidence="1">
    <location>
        <begin position="1"/>
        <end position="98"/>
    </location>
</feature>
<feature type="compositionally biased region" description="Low complexity" evidence="1">
    <location>
        <begin position="345"/>
        <end position="354"/>
    </location>
</feature>
<dbReference type="InterPro" id="IPR007730">
    <property type="entry name" value="SPOR-like_dom"/>
</dbReference>
<feature type="region of interest" description="Disordered" evidence="1">
    <location>
        <begin position="305"/>
        <end position="354"/>
    </location>
</feature>
<proteinExistence type="predicted"/>
<feature type="compositionally biased region" description="Acidic residues" evidence="1">
    <location>
        <begin position="164"/>
        <end position="182"/>
    </location>
</feature>
<reference evidence="4 5" key="1">
    <citation type="submission" date="2022-10" db="EMBL/GenBank/DDBJ databases">
        <title>Comparative genomics and taxonomic characterization of three novel marine species of genus Reichenbachiella exhibiting antioxidant and polysaccharide degradation activities.</title>
        <authorList>
            <person name="Muhammad N."/>
            <person name="Lee Y.-J."/>
            <person name="Ko J."/>
            <person name="Kim S.-G."/>
        </authorList>
    </citation>
    <scope>NUCLEOTIDE SEQUENCE [LARGE SCALE GENOMIC DNA]</scope>
    <source>
        <strain evidence="4 5">ABR2-5</strain>
    </source>
</reference>
<evidence type="ECO:0000256" key="1">
    <source>
        <dbReference type="SAM" id="MobiDB-lite"/>
    </source>
</evidence>
<protein>
    <submittedName>
        <fullName evidence="4">SPOR domain-containing protein</fullName>
    </submittedName>
</protein>
<dbReference type="PROSITE" id="PS51724">
    <property type="entry name" value="SPOR"/>
    <property type="match status" value="1"/>
</dbReference>
<feature type="compositionally biased region" description="Low complexity" evidence="1">
    <location>
        <begin position="183"/>
        <end position="199"/>
    </location>
</feature>
<evidence type="ECO:0000259" key="3">
    <source>
        <dbReference type="PROSITE" id="PS51724"/>
    </source>
</evidence>
<keyword evidence="2" id="KW-0812">Transmembrane</keyword>
<dbReference type="EMBL" id="JAOYOD010000001">
    <property type="protein sequence ID" value="MCV9386153.1"/>
    <property type="molecule type" value="Genomic_DNA"/>
</dbReference>
<evidence type="ECO:0000313" key="4">
    <source>
        <dbReference type="EMBL" id="MCV9386153.1"/>
    </source>
</evidence>
<dbReference type="Proteomes" id="UP001300692">
    <property type="component" value="Unassembled WGS sequence"/>
</dbReference>
<keyword evidence="2" id="KW-1133">Transmembrane helix</keyword>
<feature type="compositionally biased region" description="Acidic residues" evidence="1">
    <location>
        <begin position="20"/>
        <end position="53"/>
    </location>
</feature>
<feature type="transmembrane region" description="Helical" evidence="2">
    <location>
        <begin position="277"/>
        <end position="295"/>
    </location>
</feature>
<feature type="compositionally biased region" description="Basic and acidic residues" evidence="1">
    <location>
        <begin position="1"/>
        <end position="17"/>
    </location>
</feature>
<gene>
    <name evidence="4" type="ORF">N7U62_05730</name>
</gene>
<keyword evidence="5" id="KW-1185">Reference proteome</keyword>
<organism evidence="4 5">
    <name type="scientific">Reichenbachiella ulvae</name>
    <dbReference type="NCBI Taxonomy" id="2980104"/>
    <lineage>
        <taxon>Bacteria</taxon>
        <taxon>Pseudomonadati</taxon>
        <taxon>Bacteroidota</taxon>
        <taxon>Cytophagia</taxon>
        <taxon>Cytophagales</taxon>
        <taxon>Reichenbachiellaceae</taxon>
        <taxon>Reichenbachiella</taxon>
    </lineage>
</organism>
<comment type="caution">
    <text evidence="4">The sequence shown here is derived from an EMBL/GenBank/DDBJ whole genome shotgun (WGS) entry which is preliminary data.</text>
</comment>
<feature type="compositionally biased region" description="Basic and acidic residues" evidence="1">
    <location>
        <begin position="305"/>
        <end position="320"/>
    </location>
</feature>
<evidence type="ECO:0000313" key="5">
    <source>
        <dbReference type="Proteomes" id="UP001300692"/>
    </source>
</evidence>
<keyword evidence="2" id="KW-0472">Membrane</keyword>
<feature type="compositionally biased region" description="Acidic residues" evidence="1">
    <location>
        <begin position="139"/>
        <end position="156"/>
    </location>
</feature>
<dbReference type="Pfam" id="PF05036">
    <property type="entry name" value="SPOR"/>
    <property type="match status" value="1"/>
</dbReference>
<name>A0ABT3CRI1_9BACT</name>
<feature type="region of interest" description="Disordered" evidence="1">
    <location>
        <begin position="112"/>
        <end position="258"/>
    </location>
</feature>
<accession>A0ABT3CRI1</accession>
<dbReference type="RefSeq" id="WP_264136938.1">
    <property type="nucleotide sequence ID" value="NZ_JAOYOD010000001.1"/>
</dbReference>
<feature type="domain" description="SPOR" evidence="3">
    <location>
        <begin position="364"/>
        <end position="442"/>
    </location>
</feature>
<sequence length="442" mass="47716">MAEDKLNDGSEEEKKSSNDMSDDDFGLPDLEFDELQELDMSFDDDEESDDSPVQEEPTPSDSPLSGSDDIDMSVLDDIPTPGIDEPSADAGLSNSILDEGIDEVEDVLDSAQLISDRLGDDDDDDSSSTDFGSINYDELIGEDSSSEPESSTEDSSDSIFASDSETDSLFGDDDTSDDDIMSSDDLLASIDSPDDLAALGMADDEEEDTDSLFASDDPSSVDFGSSSDEESLFDSDSISFGSSEEEEPITNDTEDKKLPENYKAYTYNESSGGFTKIIVIGVIVIAVIAAGMLWLSGGPEENKEVAKVEKSKPEPKKEEPAPVAEIEEPESEVTETTKPEEPVEETTSTASANAAPAGEIIRVTDRTGLSYIIIGSFIDEDLAMDYAKELSEQGRGVKIISPFGKSKRYRLSIADYSTYGDAASQLGQYQSEFGDQVWALKY</sequence>
<evidence type="ECO:0000256" key="2">
    <source>
        <dbReference type="SAM" id="Phobius"/>
    </source>
</evidence>